<evidence type="ECO:0000313" key="4">
    <source>
        <dbReference type="Proteomes" id="UP000623681"/>
    </source>
</evidence>
<gene>
    <name evidence="3" type="ORF">JK634_00840</name>
</gene>
<dbReference type="Pfam" id="PF02355">
    <property type="entry name" value="SecD_SecF_C"/>
    <property type="match status" value="1"/>
</dbReference>
<feature type="transmembrane region" description="Helical" evidence="1">
    <location>
        <begin position="38"/>
        <end position="57"/>
    </location>
</feature>
<evidence type="ECO:0000256" key="1">
    <source>
        <dbReference type="SAM" id="Phobius"/>
    </source>
</evidence>
<evidence type="ECO:0000259" key="2">
    <source>
        <dbReference type="Pfam" id="PF02355"/>
    </source>
</evidence>
<dbReference type="Proteomes" id="UP000623681">
    <property type="component" value="Unassembled WGS sequence"/>
</dbReference>
<accession>A0A937K3D0</accession>
<feature type="transmembrane region" description="Helical" evidence="1">
    <location>
        <begin position="12"/>
        <end position="32"/>
    </location>
</feature>
<keyword evidence="1" id="KW-1133">Transmembrane helix</keyword>
<organism evidence="3 4">
    <name type="scientific">Clostridium paridis</name>
    <dbReference type="NCBI Taxonomy" id="2803863"/>
    <lineage>
        <taxon>Bacteria</taxon>
        <taxon>Bacillati</taxon>
        <taxon>Bacillota</taxon>
        <taxon>Clostridia</taxon>
        <taxon>Eubacteriales</taxon>
        <taxon>Clostridiaceae</taxon>
        <taxon>Clostridium</taxon>
    </lineage>
</organism>
<keyword evidence="1" id="KW-0812">Transmembrane</keyword>
<dbReference type="EMBL" id="JAESWA010000004">
    <property type="protein sequence ID" value="MBL4930358.1"/>
    <property type="molecule type" value="Genomic_DNA"/>
</dbReference>
<sequence length="129" mass="15000">MKNIKSENIIKLMYIVFIIWSVATIVVISKNIESKSAIIIVIGYSVYLFVMVFYLIIKTLMNIRSLKLREIRKRFIKFIVMAVILGGTSCAIDYFFRPEKFDSFRSFSISISLTLGICFFDIAFKKKLN</sequence>
<dbReference type="InterPro" id="IPR048634">
    <property type="entry name" value="SecD_SecF_C"/>
</dbReference>
<dbReference type="AlphaFoldDB" id="A0A937K3D0"/>
<dbReference type="RefSeq" id="WP_202765741.1">
    <property type="nucleotide sequence ID" value="NZ_JAESWA010000004.1"/>
</dbReference>
<comment type="caution">
    <text evidence="3">The sequence shown here is derived from an EMBL/GenBank/DDBJ whole genome shotgun (WGS) entry which is preliminary data.</text>
</comment>
<feature type="domain" description="Protein export membrane protein SecD/SecF C-terminal" evidence="2">
    <location>
        <begin position="7"/>
        <end position="84"/>
    </location>
</feature>
<keyword evidence="1" id="KW-0472">Membrane</keyword>
<feature type="transmembrane region" description="Helical" evidence="1">
    <location>
        <begin position="103"/>
        <end position="124"/>
    </location>
</feature>
<protein>
    <recommendedName>
        <fullName evidence="2">Protein export membrane protein SecD/SecF C-terminal domain-containing protein</fullName>
    </recommendedName>
</protein>
<keyword evidence="4" id="KW-1185">Reference proteome</keyword>
<proteinExistence type="predicted"/>
<evidence type="ECO:0000313" key="3">
    <source>
        <dbReference type="EMBL" id="MBL4930358.1"/>
    </source>
</evidence>
<name>A0A937K3D0_9CLOT</name>
<feature type="transmembrane region" description="Helical" evidence="1">
    <location>
        <begin position="78"/>
        <end position="97"/>
    </location>
</feature>
<reference evidence="3" key="1">
    <citation type="submission" date="2021-01" db="EMBL/GenBank/DDBJ databases">
        <title>Genome public.</title>
        <authorList>
            <person name="Liu C."/>
            <person name="Sun Q."/>
        </authorList>
    </citation>
    <scope>NUCLEOTIDE SEQUENCE</scope>
    <source>
        <strain evidence="3">YIM B02565</strain>
    </source>
</reference>